<keyword evidence="6" id="KW-0812">Transmembrane</keyword>
<evidence type="ECO:0000256" key="4">
    <source>
        <dbReference type="ARBA" id="ARBA00022833"/>
    </source>
</evidence>
<dbReference type="EMBL" id="CAJNXB010003372">
    <property type="protein sequence ID" value="CAF3311423.1"/>
    <property type="molecule type" value="Genomic_DNA"/>
</dbReference>
<evidence type="ECO:0000256" key="5">
    <source>
        <dbReference type="PROSITE-ProRule" id="PRU00175"/>
    </source>
</evidence>
<evidence type="ECO:0000313" key="10">
    <source>
        <dbReference type="EMBL" id="CAF3653146.1"/>
    </source>
</evidence>
<evidence type="ECO:0000256" key="2">
    <source>
        <dbReference type="ARBA" id="ARBA00022723"/>
    </source>
</evidence>
<evidence type="ECO:0000313" key="9">
    <source>
        <dbReference type="EMBL" id="CAF3485891.1"/>
    </source>
</evidence>
<dbReference type="InterPro" id="IPR039843">
    <property type="entry name" value="KXD1-like"/>
</dbReference>
<dbReference type="EMBL" id="CAJNYU010003225">
    <property type="protein sequence ID" value="CAF3653146.1"/>
    <property type="molecule type" value="Genomic_DNA"/>
</dbReference>
<evidence type="ECO:0000313" key="8">
    <source>
        <dbReference type="EMBL" id="CAF3311423.1"/>
    </source>
</evidence>
<dbReference type="PANTHER" id="PTHR13511">
    <property type="entry name" value="KXDL MOTIF-CONTAINING PROTEIN 1"/>
    <property type="match status" value="1"/>
</dbReference>
<dbReference type="GO" id="GO:0008270">
    <property type="term" value="F:zinc ion binding"/>
    <property type="evidence" value="ECO:0007669"/>
    <property type="project" value="UniProtKB-KW"/>
</dbReference>
<dbReference type="Pfam" id="PF13445">
    <property type="entry name" value="zf-RING_UBOX"/>
    <property type="match status" value="1"/>
</dbReference>
<gene>
    <name evidence="10" type="ORF">FME351_LOCUS24615</name>
    <name evidence="11" type="ORF">GRG538_LOCUS27469</name>
    <name evidence="9" type="ORF">LUA448_LOCUS24325</name>
    <name evidence="8" type="ORF">TIS948_LOCUS19319</name>
</gene>
<dbReference type="InterPro" id="IPR017907">
    <property type="entry name" value="Znf_RING_CS"/>
</dbReference>
<dbReference type="PROSITE" id="PS50089">
    <property type="entry name" value="ZF_RING_2"/>
    <property type="match status" value="1"/>
</dbReference>
<keyword evidence="3 5" id="KW-0863">Zinc-finger</keyword>
<evidence type="ECO:0000313" key="12">
    <source>
        <dbReference type="Proteomes" id="UP000663869"/>
    </source>
</evidence>
<dbReference type="SUPFAM" id="SSF57850">
    <property type="entry name" value="RING/U-box"/>
    <property type="match status" value="1"/>
</dbReference>
<evidence type="ECO:0000313" key="11">
    <source>
        <dbReference type="EMBL" id="CAF3687670.1"/>
    </source>
</evidence>
<dbReference type="EMBL" id="CAJNYT010004758">
    <property type="protein sequence ID" value="CAF3687670.1"/>
    <property type="molecule type" value="Genomic_DNA"/>
</dbReference>
<dbReference type="PROSITE" id="PS00518">
    <property type="entry name" value="ZF_RING_1"/>
    <property type="match status" value="1"/>
</dbReference>
<dbReference type="Proteomes" id="UP000663833">
    <property type="component" value="Unassembled WGS sequence"/>
</dbReference>
<keyword evidence="6" id="KW-0472">Membrane</keyword>
<dbReference type="InterPro" id="IPR001841">
    <property type="entry name" value="Znf_RING"/>
</dbReference>
<protein>
    <recommendedName>
        <fullName evidence="7">RING-type domain-containing protein</fullName>
    </recommendedName>
</protein>
<dbReference type="GO" id="GO:0099078">
    <property type="term" value="C:BORC complex"/>
    <property type="evidence" value="ECO:0007669"/>
    <property type="project" value="TreeGrafter"/>
</dbReference>
<dbReference type="GO" id="GO:0032418">
    <property type="term" value="P:lysosome localization"/>
    <property type="evidence" value="ECO:0007669"/>
    <property type="project" value="TreeGrafter"/>
</dbReference>
<keyword evidence="4" id="KW-0862">Zinc</keyword>
<dbReference type="PANTHER" id="PTHR13511:SF0">
    <property type="entry name" value="KXDL MOTIF-CONTAINING PROTEIN 1"/>
    <property type="match status" value="1"/>
</dbReference>
<evidence type="ECO:0000256" key="3">
    <source>
        <dbReference type="ARBA" id="ARBA00022771"/>
    </source>
</evidence>
<dbReference type="OrthoDB" id="10258877at2759"/>
<feature type="domain" description="RING-type" evidence="7">
    <location>
        <begin position="215"/>
        <end position="262"/>
    </location>
</feature>
<dbReference type="Proteomes" id="UP000663869">
    <property type="component" value="Unassembled WGS sequence"/>
</dbReference>
<comment type="similarity">
    <text evidence="1">Belongs to the KXD1 family.</text>
</comment>
<dbReference type="InterPro" id="IPR013083">
    <property type="entry name" value="Znf_RING/FYVE/PHD"/>
</dbReference>
<evidence type="ECO:0000256" key="6">
    <source>
        <dbReference type="SAM" id="Phobius"/>
    </source>
</evidence>
<accession>A0A818R7S8</accession>
<reference evidence="10" key="1">
    <citation type="submission" date="2021-02" db="EMBL/GenBank/DDBJ databases">
        <authorList>
            <person name="Nowell W R."/>
        </authorList>
    </citation>
    <scope>NUCLEOTIDE SEQUENCE</scope>
</reference>
<dbReference type="EMBL" id="CAJNYD010003244">
    <property type="protein sequence ID" value="CAF3485891.1"/>
    <property type="molecule type" value="Genomic_DNA"/>
</dbReference>
<name>A0A818R7S8_9BILA</name>
<sequence>MEANVDSTPYTLDTTGALIVNLFSNEINRQDVNGLLHAQSLLLEQIDKTNEKLDGINKISAERYLDATRDFTTHTQMLTAMKKDLDLIFKRIKLLKMRLNKKYPETYASVVQIATKRDDSFDNDEDDDVVSAMKPFGGSSLVKSKTVDCSELSASMRETYSLAQINDATTAEQSTSSFDAIIFLSRIRNSRFRCVSIINCFLMATASNLDDLLQCPICLDILHDPKVLDCQHTFCANCLKIHLQSTASRFGQSNTIVCPNCRLPSNLTNSSVDSLPGNYIVRDIIERQYGKRTPERPPGYAQQIQDRIQKMRKEEEPESDFGQYVGPAIAGLFGIIGGLLLAKGVQKMRDNSKK</sequence>
<dbReference type="InterPro" id="IPR019371">
    <property type="entry name" value="KxDL_dom"/>
</dbReference>
<dbReference type="Proteomes" id="UP000663825">
    <property type="component" value="Unassembled WGS sequence"/>
</dbReference>
<dbReference type="Pfam" id="PF10241">
    <property type="entry name" value="KxDL"/>
    <property type="match status" value="1"/>
</dbReference>
<comment type="caution">
    <text evidence="10">The sequence shown here is derived from an EMBL/GenBank/DDBJ whole genome shotgun (WGS) entry which is preliminary data.</text>
</comment>
<proteinExistence type="inferred from homology"/>
<dbReference type="SMART" id="SM00184">
    <property type="entry name" value="RING"/>
    <property type="match status" value="1"/>
</dbReference>
<evidence type="ECO:0000259" key="7">
    <source>
        <dbReference type="PROSITE" id="PS50089"/>
    </source>
</evidence>
<keyword evidence="2" id="KW-0479">Metal-binding</keyword>
<evidence type="ECO:0000256" key="1">
    <source>
        <dbReference type="ARBA" id="ARBA00005913"/>
    </source>
</evidence>
<keyword evidence="6" id="KW-1133">Transmembrane helix</keyword>
<organism evidence="10 12">
    <name type="scientific">Rotaria socialis</name>
    <dbReference type="NCBI Taxonomy" id="392032"/>
    <lineage>
        <taxon>Eukaryota</taxon>
        <taxon>Metazoa</taxon>
        <taxon>Spiralia</taxon>
        <taxon>Gnathifera</taxon>
        <taxon>Rotifera</taxon>
        <taxon>Eurotatoria</taxon>
        <taxon>Bdelloidea</taxon>
        <taxon>Philodinida</taxon>
        <taxon>Philodinidae</taxon>
        <taxon>Rotaria</taxon>
    </lineage>
</organism>
<feature type="transmembrane region" description="Helical" evidence="6">
    <location>
        <begin position="321"/>
        <end position="342"/>
    </location>
</feature>
<dbReference type="Proteomes" id="UP000663872">
    <property type="component" value="Unassembled WGS sequence"/>
</dbReference>
<dbReference type="AlphaFoldDB" id="A0A818R7S8"/>
<dbReference type="Gene3D" id="3.30.40.10">
    <property type="entry name" value="Zinc/RING finger domain, C3HC4 (zinc finger)"/>
    <property type="match status" value="1"/>
</dbReference>
<dbReference type="InterPro" id="IPR027370">
    <property type="entry name" value="Znf-RING_euk"/>
</dbReference>